<protein>
    <submittedName>
        <fullName evidence="1">Uncharacterized protein</fullName>
    </submittedName>
</protein>
<reference evidence="1" key="1">
    <citation type="submission" date="2022-04" db="EMBL/GenBank/DDBJ databases">
        <title>Genome of the entomopathogenic fungus Entomophthora muscae.</title>
        <authorList>
            <person name="Elya C."/>
            <person name="Lovett B.R."/>
            <person name="Lee E."/>
            <person name="Macias A.M."/>
            <person name="Hajek A.E."/>
            <person name="De Bivort B.L."/>
            <person name="Kasson M.T."/>
            <person name="De Fine Licht H.H."/>
            <person name="Stajich J.E."/>
        </authorList>
    </citation>
    <scope>NUCLEOTIDE SEQUENCE</scope>
    <source>
        <strain evidence="1">Berkeley</strain>
    </source>
</reference>
<accession>A0ACC2SRQ9</accession>
<proteinExistence type="predicted"/>
<dbReference type="Proteomes" id="UP001165960">
    <property type="component" value="Unassembled WGS sequence"/>
</dbReference>
<gene>
    <name evidence="1" type="ORF">DSO57_1025006</name>
</gene>
<evidence type="ECO:0000313" key="2">
    <source>
        <dbReference type="Proteomes" id="UP001165960"/>
    </source>
</evidence>
<sequence>MWLSLAQALFRIVEEAASTVSVTQKPKPKPKPRRAPSGRRKSEEAGWLDITDVSGFCIALICNCSLATIPVSFYSFIPEIFLLSTLSRAECLASGCVLPPQKRERRPHFS</sequence>
<organism evidence="1 2">
    <name type="scientific">Entomophthora muscae</name>
    <dbReference type="NCBI Taxonomy" id="34485"/>
    <lineage>
        <taxon>Eukaryota</taxon>
        <taxon>Fungi</taxon>
        <taxon>Fungi incertae sedis</taxon>
        <taxon>Zoopagomycota</taxon>
        <taxon>Entomophthoromycotina</taxon>
        <taxon>Entomophthoromycetes</taxon>
        <taxon>Entomophthorales</taxon>
        <taxon>Entomophthoraceae</taxon>
        <taxon>Entomophthora</taxon>
    </lineage>
</organism>
<evidence type="ECO:0000313" key="1">
    <source>
        <dbReference type="EMBL" id="KAJ9064949.1"/>
    </source>
</evidence>
<dbReference type="EMBL" id="QTSX02004398">
    <property type="protein sequence ID" value="KAJ9064949.1"/>
    <property type="molecule type" value="Genomic_DNA"/>
</dbReference>
<name>A0ACC2SRQ9_9FUNG</name>
<keyword evidence="2" id="KW-1185">Reference proteome</keyword>
<comment type="caution">
    <text evidence="1">The sequence shown here is derived from an EMBL/GenBank/DDBJ whole genome shotgun (WGS) entry which is preliminary data.</text>
</comment>